<gene>
    <name evidence="2" type="ORF">DXX92_15745</name>
</gene>
<sequence>MKTRKISAKQMVLGVLAMVTAGCSAPTVHLYGRYLTEEQQTNVIEQLQGNLEGKSFNISVNQHQFPESINDTTIIYSPFVSDPEVVHLLASELSNLDWQVTRTSALKEGNHWFQKNSIGVFLVPKGVNPHAGTSMRDMANLYRIEFDKSQDLQHDGSDQCHSSLTLNLNINGRYAFSEEVKNENYSYGTNGQWRMRAYPFIEMRPDTGGRWLYFEAQRESRNDQISQLNVTTLTPVEDYANLAGCQFVYGQRS</sequence>
<dbReference type="RefSeq" id="WP_116001381.1">
    <property type="nucleotide sequence ID" value="NZ_QUOV01000001.1"/>
</dbReference>
<evidence type="ECO:0000313" key="3">
    <source>
        <dbReference type="Proteomes" id="UP000256999"/>
    </source>
</evidence>
<keyword evidence="1" id="KW-0732">Signal</keyword>
<accession>A0A3E0UJ52</accession>
<organism evidence="2 3">
    <name type="scientific">Thalassotalea euphylliae</name>
    <dbReference type="NCBI Taxonomy" id="1655234"/>
    <lineage>
        <taxon>Bacteria</taxon>
        <taxon>Pseudomonadati</taxon>
        <taxon>Pseudomonadota</taxon>
        <taxon>Gammaproteobacteria</taxon>
        <taxon>Alteromonadales</taxon>
        <taxon>Colwelliaceae</taxon>
        <taxon>Thalassotalea</taxon>
    </lineage>
</organism>
<evidence type="ECO:0008006" key="4">
    <source>
        <dbReference type="Google" id="ProtNLM"/>
    </source>
</evidence>
<proteinExistence type="predicted"/>
<dbReference type="PROSITE" id="PS51257">
    <property type="entry name" value="PROKAR_LIPOPROTEIN"/>
    <property type="match status" value="1"/>
</dbReference>
<name>A0A3E0UJ52_9GAMM</name>
<comment type="caution">
    <text evidence="2">The sequence shown here is derived from an EMBL/GenBank/DDBJ whole genome shotgun (WGS) entry which is preliminary data.</text>
</comment>
<dbReference type="AlphaFoldDB" id="A0A3E0UJ52"/>
<dbReference type="OrthoDB" id="5700077at2"/>
<protein>
    <recommendedName>
        <fullName evidence="4">Lipoprotein</fullName>
    </recommendedName>
</protein>
<dbReference type="Proteomes" id="UP000256999">
    <property type="component" value="Unassembled WGS sequence"/>
</dbReference>
<evidence type="ECO:0000256" key="1">
    <source>
        <dbReference type="SAM" id="SignalP"/>
    </source>
</evidence>
<feature type="signal peptide" evidence="1">
    <location>
        <begin position="1"/>
        <end position="25"/>
    </location>
</feature>
<dbReference type="EMBL" id="QUOV01000001">
    <property type="protein sequence ID" value="REL36647.1"/>
    <property type="molecule type" value="Genomic_DNA"/>
</dbReference>
<feature type="chain" id="PRO_5017725238" description="Lipoprotein" evidence="1">
    <location>
        <begin position="26"/>
        <end position="253"/>
    </location>
</feature>
<reference evidence="2 3" key="1">
    <citation type="submission" date="2018-08" db="EMBL/GenBank/DDBJ databases">
        <title>Thalassotalea euphylliae genome.</title>
        <authorList>
            <person name="Summers S."/>
            <person name="Rice S.A."/>
            <person name="Freckelton M.L."/>
            <person name="Nedved B.T."/>
            <person name="Hadfield M.G."/>
        </authorList>
    </citation>
    <scope>NUCLEOTIDE SEQUENCE [LARGE SCALE GENOMIC DNA]</scope>
    <source>
        <strain evidence="2 3">H2</strain>
    </source>
</reference>
<evidence type="ECO:0000313" key="2">
    <source>
        <dbReference type="EMBL" id="REL36647.1"/>
    </source>
</evidence>